<keyword evidence="1" id="KW-0863">Zinc-finger</keyword>
<evidence type="ECO:0000256" key="1">
    <source>
        <dbReference type="PROSITE-ProRule" id="PRU00047"/>
    </source>
</evidence>
<proteinExistence type="predicted"/>
<dbReference type="GO" id="GO:0003676">
    <property type="term" value="F:nucleic acid binding"/>
    <property type="evidence" value="ECO:0007669"/>
    <property type="project" value="InterPro"/>
</dbReference>
<name>A0A5A7PDA3_STRAF</name>
<organism evidence="4 5">
    <name type="scientific">Striga asiatica</name>
    <name type="common">Asiatic witchweed</name>
    <name type="synonym">Buchnera asiatica</name>
    <dbReference type="NCBI Taxonomy" id="4170"/>
    <lineage>
        <taxon>Eukaryota</taxon>
        <taxon>Viridiplantae</taxon>
        <taxon>Streptophyta</taxon>
        <taxon>Embryophyta</taxon>
        <taxon>Tracheophyta</taxon>
        <taxon>Spermatophyta</taxon>
        <taxon>Magnoliopsida</taxon>
        <taxon>eudicotyledons</taxon>
        <taxon>Gunneridae</taxon>
        <taxon>Pentapetalae</taxon>
        <taxon>asterids</taxon>
        <taxon>lamiids</taxon>
        <taxon>Lamiales</taxon>
        <taxon>Orobanchaceae</taxon>
        <taxon>Buchnereae</taxon>
        <taxon>Striga</taxon>
    </lineage>
</organism>
<keyword evidence="5" id="KW-1185">Reference proteome</keyword>
<reference evidence="5" key="1">
    <citation type="journal article" date="2019" name="Curr. Biol.">
        <title>Genome Sequence of Striga asiatica Provides Insight into the Evolution of Plant Parasitism.</title>
        <authorList>
            <person name="Yoshida S."/>
            <person name="Kim S."/>
            <person name="Wafula E.K."/>
            <person name="Tanskanen J."/>
            <person name="Kim Y.M."/>
            <person name="Honaas L."/>
            <person name="Yang Z."/>
            <person name="Spallek T."/>
            <person name="Conn C.E."/>
            <person name="Ichihashi Y."/>
            <person name="Cheong K."/>
            <person name="Cui S."/>
            <person name="Der J.P."/>
            <person name="Gundlach H."/>
            <person name="Jiao Y."/>
            <person name="Hori C."/>
            <person name="Ishida J.K."/>
            <person name="Kasahara H."/>
            <person name="Kiba T."/>
            <person name="Kim M.S."/>
            <person name="Koo N."/>
            <person name="Laohavisit A."/>
            <person name="Lee Y.H."/>
            <person name="Lumba S."/>
            <person name="McCourt P."/>
            <person name="Mortimer J.C."/>
            <person name="Mutuku J.M."/>
            <person name="Nomura T."/>
            <person name="Sasaki-Sekimoto Y."/>
            <person name="Seto Y."/>
            <person name="Wang Y."/>
            <person name="Wakatake T."/>
            <person name="Sakakibara H."/>
            <person name="Demura T."/>
            <person name="Yamaguchi S."/>
            <person name="Yoneyama K."/>
            <person name="Manabe R.I."/>
            <person name="Nelson D.C."/>
            <person name="Schulman A.H."/>
            <person name="Timko M.P."/>
            <person name="dePamphilis C.W."/>
            <person name="Choi D."/>
            <person name="Shirasu K."/>
        </authorList>
    </citation>
    <scope>NUCLEOTIDE SEQUENCE [LARGE SCALE GENOMIC DNA]</scope>
    <source>
        <strain evidence="5">cv. UVA1</strain>
    </source>
</reference>
<feature type="compositionally biased region" description="Basic and acidic residues" evidence="2">
    <location>
        <begin position="8"/>
        <end position="37"/>
    </location>
</feature>
<sequence length="182" mass="21349">MILQKHLRGADRPSKARRRDQEEPKKKGKKKERERPMKLMRQQPTMRCKKCGMAGHNARSCQCKILSEKERERNEHSKAKTKAKLNGKEQELLLLKEVKVKGLRWPKLGQDNPHIIQFSITISLLKLIVSNHIYLLQSFHNPTLLSPVIRHGEDDDDLESFCQFMDEYQIPRVVNQIMPTPY</sequence>
<protein>
    <submittedName>
        <fullName evidence="4">Myb-like transcription factor family protein</fullName>
    </submittedName>
</protein>
<evidence type="ECO:0000259" key="3">
    <source>
        <dbReference type="PROSITE" id="PS50158"/>
    </source>
</evidence>
<feature type="region of interest" description="Disordered" evidence="2">
    <location>
        <begin position="1"/>
        <end position="42"/>
    </location>
</feature>
<feature type="domain" description="CCHC-type" evidence="3">
    <location>
        <begin position="47"/>
        <end position="61"/>
    </location>
</feature>
<dbReference type="EMBL" id="BKCP01004405">
    <property type="protein sequence ID" value="GER30913.1"/>
    <property type="molecule type" value="Genomic_DNA"/>
</dbReference>
<evidence type="ECO:0000313" key="5">
    <source>
        <dbReference type="Proteomes" id="UP000325081"/>
    </source>
</evidence>
<keyword evidence="1" id="KW-0862">Zinc</keyword>
<comment type="caution">
    <text evidence="4">The sequence shown here is derived from an EMBL/GenBank/DDBJ whole genome shotgun (WGS) entry which is preliminary data.</text>
</comment>
<dbReference type="AlphaFoldDB" id="A0A5A7PDA3"/>
<gene>
    <name evidence="4" type="ORF">STAS_06879</name>
</gene>
<dbReference type="InterPro" id="IPR001878">
    <property type="entry name" value="Znf_CCHC"/>
</dbReference>
<evidence type="ECO:0000313" key="4">
    <source>
        <dbReference type="EMBL" id="GER30913.1"/>
    </source>
</evidence>
<accession>A0A5A7PDA3</accession>
<keyword evidence="1" id="KW-0479">Metal-binding</keyword>
<evidence type="ECO:0000256" key="2">
    <source>
        <dbReference type="SAM" id="MobiDB-lite"/>
    </source>
</evidence>
<dbReference type="PROSITE" id="PS50158">
    <property type="entry name" value="ZF_CCHC"/>
    <property type="match status" value="1"/>
</dbReference>
<dbReference type="Proteomes" id="UP000325081">
    <property type="component" value="Unassembled WGS sequence"/>
</dbReference>
<dbReference type="GO" id="GO:0008270">
    <property type="term" value="F:zinc ion binding"/>
    <property type="evidence" value="ECO:0007669"/>
    <property type="project" value="UniProtKB-KW"/>
</dbReference>